<name>A0AA44U5Y4_CUTAC</name>
<evidence type="ECO:0000256" key="1">
    <source>
        <dbReference type="SAM" id="SignalP"/>
    </source>
</evidence>
<comment type="caution">
    <text evidence="2">The sequence shown here is derived from an EMBL/GenBank/DDBJ whole genome shotgun (WGS) entry which is preliminary data.</text>
</comment>
<keyword evidence="1" id="KW-0732">Signal</keyword>
<evidence type="ECO:0000313" key="3">
    <source>
        <dbReference type="Proteomes" id="UP000223982"/>
    </source>
</evidence>
<dbReference type="Pfam" id="PF07373">
    <property type="entry name" value="CAMP_factor"/>
    <property type="match status" value="1"/>
</dbReference>
<organism evidence="2 3">
    <name type="scientific">Cutibacterium acnes</name>
    <name type="common">Propionibacterium acnes</name>
    <dbReference type="NCBI Taxonomy" id="1747"/>
    <lineage>
        <taxon>Bacteria</taxon>
        <taxon>Bacillati</taxon>
        <taxon>Actinomycetota</taxon>
        <taxon>Actinomycetes</taxon>
        <taxon>Propionibacteriales</taxon>
        <taxon>Propionibacteriaceae</taxon>
        <taxon>Cutibacterium</taxon>
    </lineage>
</organism>
<dbReference type="Proteomes" id="UP000223982">
    <property type="component" value="Unassembled WGS sequence"/>
</dbReference>
<feature type="chain" id="PRO_5041328771" evidence="1">
    <location>
        <begin position="29"/>
        <end position="267"/>
    </location>
</feature>
<accession>A0AA44U5Y4</accession>
<dbReference type="AlphaFoldDB" id="A0AA44U5Y4"/>
<sequence>MKKTHLVAPLLVGAMLVPAALSAPSAHAVEPTTTISATSTHELSANEAHNSMQLLNARIATLQSVQKSVPGSDYSDQIRDLLKAAFDLHGLIETLAHGGIPFYDPSTIMPRIKLVATTVDTIHTATTTLQNKVRPAHVELGLEVTKAVLLTANPASTAKELDAEGAALKARLEKVSQYPDLTPNDVATVYVRTNFSKTIWQVRADRDRYILGHKSAAVYKTLNHAITKAVGVRLDPKTTVGNIQAARTELLAAYQTAFNSPDVKKAA</sequence>
<gene>
    <name evidence="2" type="ORF">APS60_03655</name>
</gene>
<dbReference type="InterPro" id="IPR010860">
    <property type="entry name" value="CAMP_factor"/>
</dbReference>
<proteinExistence type="predicted"/>
<dbReference type="RefSeq" id="WP_070689348.1">
    <property type="nucleotide sequence ID" value="NZ_CAJTKC010000001.1"/>
</dbReference>
<dbReference type="EMBL" id="LKVB01000003">
    <property type="protein sequence ID" value="PHJ27885.1"/>
    <property type="molecule type" value="Genomic_DNA"/>
</dbReference>
<reference evidence="2 3" key="1">
    <citation type="submission" date="2017-02" db="EMBL/GenBank/DDBJ databases">
        <title>Prevalence of linear plasmids in Propionibacterium acnes isolates obtained from cancerous prostatic tissue.</title>
        <authorList>
            <person name="Davidsson S."/>
            <person name="Bruggemann H."/>
        </authorList>
    </citation>
    <scope>NUCLEOTIDE SEQUENCE [LARGE SCALE GENOMIC DNA]</scope>
    <source>
        <strain evidence="2 3">09-9</strain>
    </source>
</reference>
<protein>
    <submittedName>
        <fullName evidence="2">Fimbrial protein</fullName>
    </submittedName>
</protein>
<feature type="signal peptide" evidence="1">
    <location>
        <begin position="1"/>
        <end position="28"/>
    </location>
</feature>
<evidence type="ECO:0000313" key="2">
    <source>
        <dbReference type="EMBL" id="PHJ27885.1"/>
    </source>
</evidence>